<reference evidence="11 12" key="1">
    <citation type="journal article" date="2019" name="Nat. Plants">
        <title>Genome sequencing of Musa balbisiana reveals subgenome evolution and function divergence in polyploid bananas.</title>
        <authorList>
            <person name="Yao X."/>
        </authorList>
    </citation>
    <scope>NUCLEOTIDE SEQUENCE [LARGE SCALE GENOMIC DNA]</scope>
    <source>
        <strain evidence="12">cv. DH-PKW</strain>
        <tissue evidence="11">Leaves</tissue>
    </source>
</reference>
<dbReference type="Pfam" id="PF00307">
    <property type="entry name" value="CH"/>
    <property type="match status" value="1"/>
</dbReference>
<evidence type="ECO:0000313" key="12">
    <source>
        <dbReference type="Proteomes" id="UP000317650"/>
    </source>
</evidence>
<dbReference type="PROSITE" id="PS50021">
    <property type="entry name" value="CH"/>
    <property type="match status" value="1"/>
</dbReference>
<comment type="caution">
    <text evidence="6">Lacks conserved residue(s) required for the propagation of feature annotation.</text>
</comment>
<accession>A0A4S8I7K3</accession>
<dbReference type="GO" id="GO:0003777">
    <property type="term" value="F:microtubule motor activity"/>
    <property type="evidence" value="ECO:0007669"/>
    <property type="project" value="InterPro"/>
</dbReference>
<evidence type="ECO:0000256" key="5">
    <source>
        <dbReference type="ARBA" id="ARBA00023175"/>
    </source>
</evidence>
<evidence type="ECO:0000256" key="8">
    <source>
        <dbReference type="SAM" id="Coils"/>
    </source>
</evidence>
<feature type="domain" description="Calponin-homology (CH)" evidence="9">
    <location>
        <begin position="39"/>
        <end position="146"/>
    </location>
</feature>
<evidence type="ECO:0000256" key="7">
    <source>
        <dbReference type="RuleBase" id="RU000394"/>
    </source>
</evidence>
<dbReference type="Proteomes" id="UP000317650">
    <property type="component" value="Chromosome 2"/>
</dbReference>
<dbReference type="SMART" id="SM00129">
    <property type="entry name" value="KISc"/>
    <property type="match status" value="1"/>
</dbReference>
<protein>
    <recommendedName>
        <fullName evidence="7">Kinesin-like protein</fullName>
    </recommendedName>
</protein>
<dbReference type="STRING" id="52838.A0A4S8I7K3"/>
<dbReference type="GO" id="GO:0007018">
    <property type="term" value="P:microtubule-based movement"/>
    <property type="evidence" value="ECO:0007669"/>
    <property type="project" value="InterPro"/>
</dbReference>
<dbReference type="SUPFAM" id="SSF52540">
    <property type="entry name" value="P-loop containing nucleoside triphosphate hydrolases"/>
    <property type="match status" value="1"/>
</dbReference>
<dbReference type="Pfam" id="PF00225">
    <property type="entry name" value="Kinesin"/>
    <property type="match status" value="1"/>
</dbReference>
<organism evidence="11 12">
    <name type="scientific">Musa balbisiana</name>
    <name type="common">Banana</name>
    <dbReference type="NCBI Taxonomy" id="52838"/>
    <lineage>
        <taxon>Eukaryota</taxon>
        <taxon>Viridiplantae</taxon>
        <taxon>Streptophyta</taxon>
        <taxon>Embryophyta</taxon>
        <taxon>Tracheophyta</taxon>
        <taxon>Spermatophyta</taxon>
        <taxon>Magnoliopsida</taxon>
        <taxon>Liliopsida</taxon>
        <taxon>Zingiberales</taxon>
        <taxon>Musaceae</taxon>
        <taxon>Musa</taxon>
    </lineage>
</organism>
<dbReference type="EMBL" id="PYDT01000011">
    <property type="protein sequence ID" value="THU43811.1"/>
    <property type="molecule type" value="Genomic_DNA"/>
</dbReference>
<evidence type="ECO:0000256" key="2">
    <source>
        <dbReference type="ARBA" id="ARBA00022701"/>
    </source>
</evidence>
<dbReference type="PROSITE" id="PS00411">
    <property type="entry name" value="KINESIN_MOTOR_1"/>
    <property type="match status" value="1"/>
</dbReference>
<comment type="similarity">
    <text evidence="1">Belongs to the TRAFAC class myosin-kinesin ATPase superfamily. Kinesin family. KIN-14 subfamily.</text>
</comment>
<keyword evidence="12" id="KW-1185">Reference proteome</keyword>
<dbReference type="AlphaFoldDB" id="A0A4S8I7K3"/>
<dbReference type="Gene3D" id="1.10.418.10">
    <property type="entry name" value="Calponin-like domain"/>
    <property type="match status" value="1"/>
</dbReference>
<dbReference type="Gene3D" id="3.40.850.10">
    <property type="entry name" value="Kinesin motor domain"/>
    <property type="match status" value="1"/>
</dbReference>
<keyword evidence="3 7" id="KW-0547">Nucleotide-binding</keyword>
<evidence type="ECO:0000259" key="9">
    <source>
        <dbReference type="PROSITE" id="PS50021"/>
    </source>
</evidence>
<sequence length="984" mass="110994">MNQGTLLELPHADDSPASRKAKECTDLDMANLNIDAETAKRRSEVVEWLNCMIPDFNMSVEASAEELRARLVDGTVFCRILKRIIPASSEIVDGHCVTEEERLDNIGRFVSAVKQMGLPSFRVTDLQQGPVTAVVYCLWSLRDHLSWDSPVKFVGDPIERSKPLALNRPKTPKVLSVKNSQMEQHSVNSGENRINSFVDLRLKHVRQSNPVLSGFVLEITVVSALPSVEVAETQLTVQELEFLSKLTEKSIIEEKKKHAEEDVAKLRMEKENSDKIISELNQNLEAMKMSYKEQFHQLEKERIAQMELEVKIKEAESLLEESRNRREEIEAISESKCQNWNKKESNFQCFINSYLQSVQGLRLSFDSIKLEIVDREKRWFEEFTNFGQKLKVLTDAAGNYHSVLEENRRLYNEVQELKGQKLKVLTDAAGNYHSVLEENRRLYNEVQELKGQKLKVLTDAAGNYHSVLEENRRLYNEVQELKGQKLKVLTDAAGNYHSVLEENRRLYNEVQELKDDPTLETKFFFQTGPDSSSETDWGVNYRALNDLFQISQTRIETFIYEVGVQMVEVYNEQVRDLLANDGTQKRYPLIGESSLEFCLHMIPQFNALSFHTLGIMTTSLPNGLAVPDASMHTVQSTLNVLELMKIGQTNRAVSATSLNERSSRSHSILTVHVQGMDLKTGATLRGSLHLVDLAGSERIERSEVIGERLKEAQHINKSLSALGDVIFALSQKNTHVPYRNSKLTQVLQSSLGGHAKTLMFVHIDPDVGSYSETLSTLKFAERVSGVELGAARSQKEGKDVRDLMEQVTSLKDTIAKKDEEIEQLKLKAFISRSPSIKNGRHSNNFLRYNSFSPARTSTLSGTMQDKQRTSTGKLLNNNNEAARKSENCSEIGDHFEFGSQKSVDDNKNQDTFMQLKHTGGITAQASADIELLGFGDEDAEEHLSDISDGVLSMGTETDGSLGSVVEFSLFPEQKKSSELPKVKM</sequence>
<dbReference type="InterPro" id="IPR019821">
    <property type="entry name" value="Kinesin_motor_CS"/>
</dbReference>
<keyword evidence="2 7" id="KW-0493">Microtubule</keyword>
<dbReference type="InterPro" id="IPR036872">
    <property type="entry name" value="CH_dom_sf"/>
</dbReference>
<dbReference type="InterPro" id="IPR001752">
    <property type="entry name" value="Kinesin_motor_dom"/>
</dbReference>
<feature type="coiled-coil region" evidence="8">
    <location>
        <begin position="400"/>
        <end position="516"/>
    </location>
</feature>
<feature type="coiled-coil region" evidence="8">
    <location>
        <begin position="249"/>
        <end position="332"/>
    </location>
</feature>
<proteinExistence type="inferred from homology"/>
<gene>
    <name evidence="11" type="ORF">C4D60_Mb02t00730</name>
</gene>
<comment type="caution">
    <text evidence="11">The sequence shown here is derived from an EMBL/GenBank/DDBJ whole genome shotgun (WGS) entry which is preliminary data.</text>
</comment>
<evidence type="ECO:0000256" key="4">
    <source>
        <dbReference type="ARBA" id="ARBA00022840"/>
    </source>
</evidence>
<feature type="coiled-coil region" evidence="8">
    <location>
        <begin position="800"/>
        <end position="827"/>
    </location>
</feature>
<dbReference type="GO" id="GO:0005524">
    <property type="term" value="F:ATP binding"/>
    <property type="evidence" value="ECO:0007669"/>
    <property type="project" value="UniProtKB-KW"/>
</dbReference>
<dbReference type="PANTHER" id="PTHR47972">
    <property type="entry name" value="KINESIN-LIKE PROTEIN KLP-3"/>
    <property type="match status" value="1"/>
</dbReference>
<evidence type="ECO:0000256" key="6">
    <source>
        <dbReference type="PROSITE-ProRule" id="PRU00283"/>
    </source>
</evidence>
<dbReference type="GO" id="GO:0008017">
    <property type="term" value="F:microtubule binding"/>
    <property type="evidence" value="ECO:0007669"/>
    <property type="project" value="InterPro"/>
</dbReference>
<feature type="domain" description="Kinesin motor" evidence="10">
    <location>
        <begin position="527"/>
        <end position="786"/>
    </location>
</feature>
<dbReference type="PROSITE" id="PS50067">
    <property type="entry name" value="KINESIN_MOTOR_2"/>
    <property type="match status" value="1"/>
</dbReference>
<keyword evidence="4 7" id="KW-0067">ATP-binding</keyword>
<name>A0A4S8I7K3_MUSBA</name>
<keyword evidence="5 7" id="KW-0505">Motor protein</keyword>
<dbReference type="InterPro" id="IPR001715">
    <property type="entry name" value="CH_dom"/>
</dbReference>
<dbReference type="PANTHER" id="PTHR47972:SF14">
    <property type="entry name" value="KINESIN-LIKE PROTEIN KIN-14J"/>
    <property type="match status" value="1"/>
</dbReference>
<dbReference type="FunFam" id="3.40.850.10:FF:000178">
    <property type="entry name" value="Kinesin-related protein3"/>
    <property type="match status" value="1"/>
</dbReference>
<dbReference type="PRINTS" id="PR00380">
    <property type="entry name" value="KINESINHEAVY"/>
</dbReference>
<dbReference type="InterPro" id="IPR027417">
    <property type="entry name" value="P-loop_NTPase"/>
</dbReference>
<keyword evidence="8" id="KW-0175">Coiled coil</keyword>
<dbReference type="SUPFAM" id="SSF47576">
    <property type="entry name" value="Calponin-homology domain, CH-domain"/>
    <property type="match status" value="1"/>
</dbReference>
<evidence type="ECO:0000256" key="3">
    <source>
        <dbReference type="ARBA" id="ARBA00022741"/>
    </source>
</evidence>
<evidence type="ECO:0000259" key="10">
    <source>
        <dbReference type="PROSITE" id="PS50067"/>
    </source>
</evidence>
<dbReference type="InterPro" id="IPR036961">
    <property type="entry name" value="Kinesin_motor_dom_sf"/>
</dbReference>
<dbReference type="GO" id="GO:0005874">
    <property type="term" value="C:microtubule"/>
    <property type="evidence" value="ECO:0007669"/>
    <property type="project" value="UniProtKB-KW"/>
</dbReference>
<dbReference type="InterPro" id="IPR027640">
    <property type="entry name" value="Kinesin-like_fam"/>
</dbReference>
<evidence type="ECO:0000313" key="11">
    <source>
        <dbReference type="EMBL" id="THU43811.1"/>
    </source>
</evidence>
<evidence type="ECO:0000256" key="1">
    <source>
        <dbReference type="ARBA" id="ARBA00010899"/>
    </source>
</evidence>